<evidence type="ECO:0000313" key="3">
    <source>
        <dbReference type="Proteomes" id="UP001165413"/>
    </source>
</evidence>
<dbReference type="AlphaFoldDB" id="A0AA42BP84"/>
<sequence length="192" mass="21167">MTSGSGHISEHTPHSSDILHGVGSGLLLPSADIIYATTPLQVCAAKTVFYEFFTSHIAASETPQPLLLPVAQTLQDKSLGKLPWSELLEQHFLIEVVQQKCIVKKVPSLLRQLPWNSILPQWLATLAKMPSDARMSADTLIQMLAESCSQQPAIVSTLHVQISTWLTEDKAAIGKTLQRQAKSIYWEFTNGH</sequence>
<evidence type="ECO:0000313" key="2">
    <source>
        <dbReference type="EMBL" id="MCP3428171.1"/>
    </source>
</evidence>
<accession>A0AA42BP84</accession>
<dbReference type="SUPFAM" id="SSF118116">
    <property type="entry name" value="DNA mismatch repair protein MutL"/>
    <property type="match status" value="1"/>
</dbReference>
<dbReference type="InterPro" id="IPR042121">
    <property type="entry name" value="MutL_C_regsub"/>
</dbReference>
<protein>
    <recommendedName>
        <fullName evidence="1">MutL C-terminal dimerisation domain-containing protein</fullName>
    </recommendedName>
</protein>
<dbReference type="Pfam" id="PF08676">
    <property type="entry name" value="MutL_C"/>
    <property type="match status" value="1"/>
</dbReference>
<keyword evidence="3" id="KW-1185">Reference proteome</keyword>
<dbReference type="Gene3D" id="3.30.1370.100">
    <property type="entry name" value="MutL, C-terminal domain, regulatory subdomain"/>
    <property type="match status" value="1"/>
</dbReference>
<name>A0AA42BP84_9ALTE</name>
<proteinExistence type="predicted"/>
<organism evidence="2 3">
    <name type="scientific">Opacimonas viscosa</name>
    <dbReference type="NCBI Taxonomy" id="2961944"/>
    <lineage>
        <taxon>Bacteria</taxon>
        <taxon>Pseudomonadati</taxon>
        <taxon>Pseudomonadota</taxon>
        <taxon>Gammaproteobacteria</taxon>
        <taxon>Alteromonadales</taxon>
        <taxon>Alteromonadaceae</taxon>
        <taxon>Opacimonas</taxon>
    </lineage>
</organism>
<comment type="caution">
    <text evidence="2">The sequence shown here is derived from an EMBL/GenBank/DDBJ whole genome shotgun (WGS) entry which is preliminary data.</text>
</comment>
<dbReference type="Proteomes" id="UP001165413">
    <property type="component" value="Unassembled WGS sequence"/>
</dbReference>
<dbReference type="EMBL" id="JANATA010000005">
    <property type="protein sequence ID" value="MCP3428171.1"/>
    <property type="molecule type" value="Genomic_DNA"/>
</dbReference>
<dbReference type="InterPro" id="IPR014790">
    <property type="entry name" value="MutL_C"/>
</dbReference>
<reference evidence="2" key="1">
    <citation type="submission" date="2022-07" db="EMBL/GenBank/DDBJ databases">
        <title>Characterization of the Novel Bacterium Alteromonas immobilis LMIT006 and Alteromonas gregis LMIT007.</title>
        <authorList>
            <person name="Lin X."/>
        </authorList>
    </citation>
    <scope>NUCLEOTIDE SEQUENCE</scope>
    <source>
        <strain evidence="2">LMIT007</strain>
    </source>
</reference>
<dbReference type="GO" id="GO:0006298">
    <property type="term" value="P:mismatch repair"/>
    <property type="evidence" value="ECO:0007669"/>
    <property type="project" value="InterPro"/>
</dbReference>
<gene>
    <name evidence="2" type="ORF">NLF92_04345</name>
</gene>
<dbReference type="GO" id="GO:0005524">
    <property type="term" value="F:ATP binding"/>
    <property type="evidence" value="ECO:0007669"/>
    <property type="project" value="InterPro"/>
</dbReference>
<feature type="domain" description="MutL C-terminal dimerisation" evidence="1">
    <location>
        <begin position="43"/>
        <end position="149"/>
    </location>
</feature>
<dbReference type="InterPro" id="IPR037198">
    <property type="entry name" value="MutL_C_sf"/>
</dbReference>
<evidence type="ECO:0000259" key="1">
    <source>
        <dbReference type="Pfam" id="PF08676"/>
    </source>
</evidence>